<name>A0A3B1CAP8_9ZZZZ</name>
<dbReference type="InterPro" id="IPR003795">
    <property type="entry name" value="DUF192"/>
</dbReference>
<dbReference type="PANTHER" id="PTHR37953">
    <property type="entry name" value="UPF0127 PROTEIN MJ1496"/>
    <property type="match status" value="1"/>
</dbReference>
<organism evidence="1">
    <name type="scientific">hydrothermal vent metagenome</name>
    <dbReference type="NCBI Taxonomy" id="652676"/>
    <lineage>
        <taxon>unclassified sequences</taxon>
        <taxon>metagenomes</taxon>
        <taxon>ecological metagenomes</taxon>
    </lineage>
</organism>
<dbReference type="PANTHER" id="PTHR37953:SF1">
    <property type="entry name" value="UPF0127 PROTEIN MJ1496"/>
    <property type="match status" value="1"/>
</dbReference>
<accession>A0A3B1CAP8</accession>
<evidence type="ECO:0008006" key="2">
    <source>
        <dbReference type="Google" id="ProtNLM"/>
    </source>
</evidence>
<dbReference type="AlphaFoldDB" id="A0A3B1CAP8"/>
<dbReference type="EMBL" id="UOGA01000192">
    <property type="protein sequence ID" value="VAX20998.1"/>
    <property type="molecule type" value="Genomic_DNA"/>
</dbReference>
<gene>
    <name evidence="1" type="ORF">MNBD_NITROSPINAE04-577</name>
</gene>
<evidence type="ECO:0000313" key="1">
    <source>
        <dbReference type="EMBL" id="VAX20998.1"/>
    </source>
</evidence>
<reference evidence="1" key="1">
    <citation type="submission" date="2018-06" db="EMBL/GenBank/DDBJ databases">
        <authorList>
            <person name="Zhirakovskaya E."/>
        </authorList>
    </citation>
    <scope>NUCLEOTIDE SEQUENCE</scope>
</reference>
<dbReference type="Gene3D" id="2.60.120.1140">
    <property type="entry name" value="Protein of unknown function DUF192"/>
    <property type="match status" value="1"/>
</dbReference>
<protein>
    <recommendedName>
        <fullName evidence="2">DUF192 domain-containing protein</fullName>
    </recommendedName>
</protein>
<dbReference type="Pfam" id="PF02643">
    <property type="entry name" value="DUF192"/>
    <property type="match status" value="1"/>
</dbReference>
<proteinExistence type="predicted"/>
<sequence>MPRQTVASRLLLKVIFRGSLKSLSLALMLTAIPVTTSAATITFPGAGLKTIKVEIAKSTSEQARGLMFRESLEPDSGMWFVFTDDRPRVFWMKNVRFPIDIIFIDKDMYIRKIIGSAPPCLSEPCARYSSGYKVRYVLEAPAGYCQSNAVKEKQRVIFRP</sequence>
<dbReference type="InterPro" id="IPR038695">
    <property type="entry name" value="Saro_0823-like_sf"/>
</dbReference>